<dbReference type="InterPro" id="IPR029045">
    <property type="entry name" value="ClpP/crotonase-like_dom_sf"/>
</dbReference>
<dbReference type="PANTHER" id="PTHR37049">
    <property type="entry name" value="PEPTIDASE S41 FAMILY PROTEIN"/>
    <property type="match status" value="1"/>
</dbReference>
<feature type="region of interest" description="Disordered" evidence="1">
    <location>
        <begin position="370"/>
        <end position="393"/>
    </location>
</feature>
<dbReference type="Proteomes" id="UP000780801">
    <property type="component" value="Unassembled WGS sequence"/>
</dbReference>
<sequence>MKFSSFLSLAVAVGIVAAQNTPTSSFAQVSDIDVPESAILAAAPSNAAEKKKPPKGRPLDACGLMAREGKTKGSFNFASVKGCYEAHPYKRTIAHQVIDSVESIVGNFYAFVDQAKDAAPGKGPFKTDQVDVVGGLRKLRAKKNWKNDFEFQTAVSHLTYSVNDGHFAYRNGCYQTAIFSQPITLYAPVVNGKQEIRVFYADTKDRNLPKDISLVDCVVTTIDGKPAIQSIQEHADRTSAVSKDPGVRLNDALASTSWYEEWAVHPGGFARRWELPSKATVDYTIQCPKRTLKLSIPWTVLPSDTFDYDGFKDVKSYWEYHCETSTTSYDNSAARRRNDGRNSTLPVIYNSVARDGASLAPATEFFRRRGTLPVPSANPTNGRDPKSKKGPATISQAREVLATSTTAFYRMTAKGLTDTCVAVIATEETQNYNNDDIDYTDFLRGLQLLQDGGCKKLILDMTNNGGGSVDFAYFVNQAFFPKTKPFFEQDMRSNSLVQTAARLASKGRRMPAIFDARGFINAKTGKAYKDSSLYTKGVQQRRGGSTVTFSQRNYFPHSWSILPLSKSKALRWKPQDMAIVTNGFCGSACSMIATRFRVMHKVRTYAVGGISKRPLSYFSFPGGFVLDGDSILGDLHSIGFKGDGKTRLTSLPVQASVSIAVGEVYANDKTNTPLEYDQQHFAADIQLDQDMVSARHPDRFWVRIASDLKKK</sequence>
<proteinExistence type="predicted"/>
<evidence type="ECO:0000313" key="3">
    <source>
        <dbReference type="EMBL" id="KAF9583960.1"/>
    </source>
</evidence>
<keyword evidence="2" id="KW-0732">Signal</keyword>
<dbReference type="AlphaFoldDB" id="A0A9P6KGN9"/>
<dbReference type="Gene3D" id="3.90.226.10">
    <property type="entry name" value="2-enoyl-CoA Hydratase, Chain A, domain 1"/>
    <property type="match status" value="1"/>
</dbReference>
<protein>
    <recommendedName>
        <fullName evidence="5">Tail specific protease domain-containing protein</fullName>
    </recommendedName>
</protein>
<evidence type="ECO:0000313" key="4">
    <source>
        <dbReference type="Proteomes" id="UP000780801"/>
    </source>
</evidence>
<keyword evidence="4" id="KW-1185">Reference proteome</keyword>
<evidence type="ECO:0000256" key="2">
    <source>
        <dbReference type="SAM" id="SignalP"/>
    </source>
</evidence>
<dbReference type="SUPFAM" id="SSF52096">
    <property type="entry name" value="ClpP/crotonase"/>
    <property type="match status" value="1"/>
</dbReference>
<dbReference type="OrthoDB" id="27214at2759"/>
<comment type="caution">
    <text evidence="3">The sequence shown here is derived from an EMBL/GenBank/DDBJ whole genome shotgun (WGS) entry which is preliminary data.</text>
</comment>
<dbReference type="PANTHER" id="PTHR37049:SF4">
    <property type="entry name" value="RHODANESE DOMAIN-CONTAINING PROTEIN"/>
    <property type="match status" value="1"/>
</dbReference>
<dbReference type="EMBL" id="JAABOA010000539">
    <property type="protein sequence ID" value="KAF9583960.1"/>
    <property type="molecule type" value="Genomic_DNA"/>
</dbReference>
<evidence type="ECO:0008006" key="5">
    <source>
        <dbReference type="Google" id="ProtNLM"/>
    </source>
</evidence>
<name>A0A9P6KGN9_9FUNG</name>
<gene>
    <name evidence="3" type="ORF">BGW38_008004</name>
</gene>
<accession>A0A9P6KGN9</accession>
<feature type="signal peptide" evidence="2">
    <location>
        <begin position="1"/>
        <end position="18"/>
    </location>
</feature>
<dbReference type="InterPro" id="IPR052766">
    <property type="entry name" value="S41A_metabolite_peptidase"/>
</dbReference>
<organism evidence="3 4">
    <name type="scientific">Lunasporangiospora selenospora</name>
    <dbReference type="NCBI Taxonomy" id="979761"/>
    <lineage>
        <taxon>Eukaryota</taxon>
        <taxon>Fungi</taxon>
        <taxon>Fungi incertae sedis</taxon>
        <taxon>Mucoromycota</taxon>
        <taxon>Mortierellomycotina</taxon>
        <taxon>Mortierellomycetes</taxon>
        <taxon>Mortierellales</taxon>
        <taxon>Mortierellaceae</taxon>
        <taxon>Lunasporangiospora</taxon>
    </lineage>
</organism>
<feature type="chain" id="PRO_5040171207" description="Tail specific protease domain-containing protein" evidence="2">
    <location>
        <begin position="19"/>
        <end position="711"/>
    </location>
</feature>
<evidence type="ECO:0000256" key="1">
    <source>
        <dbReference type="SAM" id="MobiDB-lite"/>
    </source>
</evidence>
<reference evidence="3" key="1">
    <citation type="journal article" date="2020" name="Fungal Divers.">
        <title>Resolving the Mortierellaceae phylogeny through synthesis of multi-gene phylogenetics and phylogenomics.</title>
        <authorList>
            <person name="Vandepol N."/>
            <person name="Liber J."/>
            <person name="Desiro A."/>
            <person name="Na H."/>
            <person name="Kennedy M."/>
            <person name="Barry K."/>
            <person name="Grigoriev I.V."/>
            <person name="Miller A.N."/>
            <person name="O'Donnell K."/>
            <person name="Stajich J.E."/>
            <person name="Bonito G."/>
        </authorList>
    </citation>
    <scope>NUCLEOTIDE SEQUENCE</scope>
    <source>
        <strain evidence="3">KOD1015</strain>
    </source>
</reference>